<dbReference type="GO" id="GO:0005737">
    <property type="term" value="C:cytoplasm"/>
    <property type="evidence" value="ECO:0007669"/>
    <property type="project" value="TreeGrafter"/>
</dbReference>
<dbReference type="EMBL" id="CAFBOL010000004">
    <property type="protein sequence ID" value="CAB4973126.1"/>
    <property type="molecule type" value="Genomic_DNA"/>
</dbReference>
<dbReference type="EMBL" id="CAEZYF010000015">
    <property type="protein sequence ID" value="CAB4732713.1"/>
    <property type="molecule type" value="Genomic_DNA"/>
</dbReference>
<name>A0A6J7C6I3_9ZZZZ</name>
<comment type="similarity">
    <text evidence="1">Belongs to the UPF0235 family.</text>
</comment>
<evidence type="ECO:0000313" key="2">
    <source>
        <dbReference type="EMBL" id="CAB4364293.1"/>
    </source>
</evidence>
<dbReference type="SUPFAM" id="SSF69786">
    <property type="entry name" value="YggU-like"/>
    <property type="match status" value="1"/>
</dbReference>
<dbReference type="EMBL" id="CAFBIY010000233">
    <property type="protein sequence ID" value="CAB4853310.1"/>
    <property type="molecule type" value="Genomic_DNA"/>
</dbReference>
<organism evidence="5">
    <name type="scientific">freshwater metagenome</name>
    <dbReference type="NCBI Taxonomy" id="449393"/>
    <lineage>
        <taxon>unclassified sequences</taxon>
        <taxon>metagenomes</taxon>
        <taxon>ecological metagenomes</taxon>
    </lineage>
</organism>
<dbReference type="AlphaFoldDB" id="A0A6J7C6I3"/>
<dbReference type="SMART" id="SM01152">
    <property type="entry name" value="DUF167"/>
    <property type="match status" value="1"/>
</dbReference>
<dbReference type="PANTHER" id="PTHR13420:SF7">
    <property type="entry name" value="UPF0235 PROTEIN C15ORF40"/>
    <property type="match status" value="1"/>
</dbReference>
<evidence type="ECO:0000313" key="4">
    <source>
        <dbReference type="EMBL" id="CAB4836064.1"/>
    </source>
</evidence>
<dbReference type="NCBIfam" id="TIGR00251">
    <property type="entry name" value="DUF167 family protein"/>
    <property type="match status" value="1"/>
</dbReference>
<protein>
    <submittedName>
        <fullName evidence="5">Unannotated protein</fullName>
    </submittedName>
</protein>
<gene>
    <name evidence="3" type="ORF">UFOPK2656_02244</name>
    <name evidence="4" type="ORF">UFOPK3099_02985</name>
    <name evidence="5" type="ORF">UFOPK3267_02838</name>
    <name evidence="6" type="ORF">UFOPK3651_03218</name>
    <name evidence="7" type="ORF">UFOPK3931_00296</name>
    <name evidence="2" type="ORF">UFOPK4189_02056</name>
</gene>
<dbReference type="EMBL" id="CAESGF010000012">
    <property type="protein sequence ID" value="CAB4364293.1"/>
    <property type="molecule type" value="Genomic_DNA"/>
</dbReference>
<reference evidence="5" key="1">
    <citation type="submission" date="2020-05" db="EMBL/GenBank/DDBJ databases">
        <authorList>
            <person name="Chiriac C."/>
            <person name="Salcher M."/>
            <person name="Ghai R."/>
            <person name="Kavagutti S V."/>
        </authorList>
    </citation>
    <scope>NUCLEOTIDE SEQUENCE</scope>
</reference>
<evidence type="ECO:0000256" key="1">
    <source>
        <dbReference type="ARBA" id="ARBA00010364"/>
    </source>
</evidence>
<accession>A0A6J7C6I3</accession>
<evidence type="ECO:0000313" key="5">
    <source>
        <dbReference type="EMBL" id="CAB4853310.1"/>
    </source>
</evidence>
<dbReference type="Pfam" id="PF02594">
    <property type="entry name" value="DUF167"/>
    <property type="match status" value="1"/>
</dbReference>
<dbReference type="InterPro" id="IPR003746">
    <property type="entry name" value="DUF167"/>
</dbReference>
<evidence type="ECO:0000313" key="6">
    <source>
        <dbReference type="EMBL" id="CAB4956528.1"/>
    </source>
</evidence>
<dbReference type="HAMAP" id="MF_00634">
    <property type="entry name" value="UPF0235"/>
    <property type="match status" value="1"/>
</dbReference>
<dbReference type="EMBL" id="CAFAAV010000363">
    <property type="protein sequence ID" value="CAB4836064.1"/>
    <property type="molecule type" value="Genomic_DNA"/>
</dbReference>
<dbReference type="PANTHER" id="PTHR13420">
    <property type="entry name" value="UPF0235 PROTEIN C15ORF40"/>
    <property type="match status" value="1"/>
</dbReference>
<evidence type="ECO:0000313" key="7">
    <source>
        <dbReference type="EMBL" id="CAB4973126.1"/>
    </source>
</evidence>
<dbReference type="EMBL" id="CAFBMT010000032">
    <property type="protein sequence ID" value="CAB4956528.1"/>
    <property type="molecule type" value="Genomic_DNA"/>
</dbReference>
<dbReference type="InterPro" id="IPR036591">
    <property type="entry name" value="YggU-like_sf"/>
</dbReference>
<dbReference type="Gene3D" id="3.30.1200.10">
    <property type="entry name" value="YggU-like"/>
    <property type="match status" value="1"/>
</dbReference>
<evidence type="ECO:0000313" key="3">
    <source>
        <dbReference type="EMBL" id="CAB4732713.1"/>
    </source>
</evidence>
<proteinExistence type="inferred from homology"/>
<sequence length="93" mass="9956">MVAVRVLPGASAAKLVGMHGDELKIKVCSPPLDGRANAEVEAVLAAACGLRPRDVTLVAGHTSRSKQLVVALSVETTFQRLERWISPLEPDQR</sequence>